<sequence length="178" mass="20566">MLHIREATINDAEGIAKVHVDSWRITYKGIIPEEFLTNLSYKQRTELWIKNIGRTDNFVIVAENKEGEIIGFADCWKRETNTVSNSSDLTSIYILKEYQGIGLGKELLKSIFFRSNVLGYQKIFVNVLEDNKARYFYEYYDAHLCESVQIKIGGKVLNELIYEWGNIDGVLARLTKTN</sequence>
<feature type="domain" description="N-acetyltransferase" evidence="1">
    <location>
        <begin position="2"/>
        <end position="177"/>
    </location>
</feature>
<dbReference type="Gene3D" id="3.40.630.30">
    <property type="match status" value="1"/>
</dbReference>
<evidence type="ECO:0000313" key="2">
    <source>
        <dbReference type="EMBL" id="PYY30021.1"/>
    </source>
</evidence>
<dbReference type="GO" id="GO:0016747">
    <property type="term" value="F:acyltransferase activity, transferring groups other than amino-acyl groups"/>
    <property type="evidence" value="ECO:0007669"/>
    <property type="project" value="InterPro"/>
</dbReference>
<comment type="caution">
    <text evidence="2">The sequence shown here is derived from an EMBL/GenBank/DDBJ whole genome shotgun (WGS) entry which is preliminary data.</text>
</comment>
<dbReference type="EMBL" id="PRLG01000013">
    <property type="protein sequence ID" value="PYY30021.1"/>
    <property type="molecule type" value="Genomic_DNA"/>
</dbReference>
<dbReference type="PROSITE" id="PS51186">
    <property type="entry name" value="GNAT"/>
    <property type="match status" value="1"/>
</dbReference>
<dbReference type="SUPFAM" id="SSF55729">
    <property type="entry name" value="Acyl-CoA N-acyltransferases (Nat)"/>
    <property type="match status" value="1"/>
</dbReference>
<dbReference type="AlphaFoldDB" id="A0A2W0D2A1"/>
<keyword evidence="2" id="KW-0012">Acyltransferase</keyword>
<evidence type="ECO:0000313" key="3">
    <source>
        <dbReference type="Proteomes" id="UP000247459"/>
    </source>
</evidence>
<dbReference type="InterPro" id="IPR000182">
    <property type="entry name" value="GNAT_dom"/>
</dbReference>
<keyword evidence="2" id="KW-0808">Transferase</keyword>
<dbReference type="Pfam" id="PF00583">
    <property type="entry name" value="Acetyltransf_1"/>
    <property type="match status" value="1"/>
</dbReference>
<dbReference type="InterPro" id="IPR016181">
    <property type="entry name" value="Acyl_CoA_acyltransferase"/>
</dbReference>
<protein>
    <recommendedName>
        <fullName evidence="1">N-acetyltransferase domain-containing protein</fullName>
    </recommendedName>
</protein>
<dbReference type="Proteomes" id="UP000247459">
    <property type="component" value="Unassembled WGS sequence"/>
</dbReference>
<name>A0A2W0D2A1_9BACL</name>
<accession>A0A2W0D2A1</accession>
<reference evidence="2 3" key="1">
    <citation type="submission" date="2018-01" db="EMBL/GenBank/DDBJ databases">
        <title>Genome sequence of the PGP bacterium Paenibacillus illinoisensis E3.</title>
        <authorList>
            <person name="Rolli E."/>
            <person name="Marasco R."/>
            <person name="Bessem C."/>
            <person name="Michoud G."/>
            <person name="Gaiarsa S."/>
            <person name="Borin S."/>
            <person name="Daffonchio D."/>
        </authorList>
    </citation>
    <scope>NUCLEOTIDE SEQUENCE [LARGE SCALE GENOMIC DNA]</scope>
    <source>
        <strain evidence="2 3">E3</strain>
    </source>
</reference>
<dbReference type="CDD" id="cd04301">
    <property type="entry name" value="NAT_SF"/>
    <property type="match status" value="1"/>
</dbReference>
<gene>
    <name evidence="2" type="ORF">PIL02S_01623</name>
</gene>
<proteinExistence type="predicted"/>
<evidence type="ECO:0000259" key="1">
    <source>
        <dbReference type="PROSITE" id="PS51186"/>
    </source>
</evidence>
<organism evidence="2 3">
    <name type="scientific">Paenibacillus illinoisensis</name>
    <dbReference type="NCBI Taxonomy" id="59845"/>
    <lineage>
        <taxon>Bacteria</taxon>
        <taxon>Bacillati</taxon>
        <taxon>Bacillota</taxon>
        <taxon>Bacilli</taxon>
        <taxon>Bacillales</taxon>
        <taxon>Paenibacillaceae</taxon>
        <taxon>Paenibacillus</taxon>
    </lineage>
</organism>